<dbReference type="Pfam" id="PF01925">
    <property type="entry name" value="TauE"/>
    <property type="match status" value="1"/>
</dbReference>
<dbReference type="PANTHER" id="PTHR43483">
    <property type="entry name" value="MEMBRANE TRANSPORTER PROTEIN HI_0806-RELATED"/>
    <property type="match status" value="1"/>
</dbReference>
<feature type="transmembrane region" description="Helical" evidence="5">
    <location>
        <begin position="25"/>
        <end position="45"/>
    </location>
</feature>
<evidence type="ECO:0000256" key="1">
    <source>
        <dbReference type="ARBA" id="ARBA00004141"/>
    </source>
</evidence>
<dbReference type="RefSeq" id="WP_116392686.1">
    <property type="nucleotide sequence ID" value="NZ_QUQO01000001.1"/>
</dbReference>
<keyword evidence="4 5" id="KW-0472">Membrane</keyword>
<comment type="caution">
    <text evidence="6">The sequence shown here is derived from an EMBL/GenBank/DDBJ whole genome shotgun (WGS) entry which is preliminary data.</text>
</comment>
<keyword evidence="3 5" id="KW-1133">Transmembrane helix</keyword>
<feature type="transmembrane region" description="Helical" evidence="5">
    <location>
        <begin position="248"/>
        <end position="265"/>
    </location>
</feature>
<feature type="transmembrane region" description="Helical" evidence="5">
    <location>
        <begin position="82"/>
        <end position="101"/>
    </location>
</feature>
<dbReference type="PANTHER" id="PTHR43483:SF3">
    <property type="entry name" value="MEMBRANE TRANSPORTER PROTEIN HI_0806-RELATED"/>
    <property type="match status" value="1"/>
</dbReference>
<dbReference type="EMBL" id="QUQO01000001">
    <property type="protein sequence ID" value="RFB06053.1"/>
    <property type="molecule type" value="Genomic_DNA"/>
</dbReference>
<comment type="subcellular location">
    <subcellularLocation>
        <location evidence="5">Cell membrane</location>
        <topology evidence="5">Multi-pass membrane protein</topology>
    </subcellularLocation>
    <subcellularLocation>
        <location evidence="1">Membrane</location>
        <topology evidence="1">Multi-pass membrane protein</topology>
    </subcellularLocation>
</comment>
<accession>A0A371RKS5</accession>
<dbReference type="OrthoDB" id="457670at2"/>
<sequence length="271" mass="27626">MTLTAILVLVLTGLGAGFAGGLFGIGGGVVIVPALYAAFTGMGMAEDEAIKTAIATSMATIIVTSIRSVMRHHRHDNVDWPVLKAWMPGLAVGAILGSVIARYIDGQVLTGIFGAGLILLATQRLMSTRGNKQTTEGTMPSQPAQHGIAGAVGAFSSLLGIGGGVIGVLLLTQFGRSVHRAVGTAAGFGLAIAIPGTFGYLWPAATDTEVMPWRIGLVSIVGFLAIASGTFFGAPIGASTAAKLDAKLLTRIFASYAALTGILMLKEAVFG</sequence>
<dbReference type="InParanoid" id="A0A371RKS5"/>
<name>A0A371RKS5_9PROT</name>
<feature type="transmembrane region" description="Helical" evidence="5">
    <location>
        <begin position="52"/>
        <end position="70"/>
    </location>
</feature>
<feature type="transmembrane region" description="Helical" evidence="5">
    <location>
        <begin position="146"/>
        <end position="170"/>
    </location>
</feature>
<comment type="similarity">
    <text evidence="5">Belongs to the 4-toluene sulfonate uptake permease (TSUP) (TC 2.A.102) family.</text>
</comment>
<organism evidence="6 7">
    <name type="scientific">Parvularcula marina</name>
    <dbReference type="NCBI Taxonomy" id="2292771"/>
    <lineage>
        <taxon>Bacteria</taxon>
        <taxon>Pseudomonadati</taxon>
        <taxon>Pseudomonadota</taxon>
        <taxon>Alphaproteobacteria</taxon>
        <taxon>Parvularculales</taxon>
        <taxon>Parvularculaceae</taxon>
        <taxon>Parvularcula</taxon>
    </lineage>
</organism>
<evidence type="ECO:0000256" key="3">
    <source>
        <dbReference type="ARBA" id="ARBA00022989"/>
    </source>
</evidence>
<protein>
    <recommendedName>
        <fullName evidence="5">Probable membrane transporter protein</fullName>
    </recommendedName>
</protein>
<dbReference type="GO" id="GO:0005886">
    <property type="term" value="C:plasma membrane"/>
    <property type="evidence" value="ECO:0007669"/>
    <property type="project" value="UniProtKB-SubCell"/>
</dbReference>
<feature type="transmembrane region" description="Helical" evidence="5">
    <location>
        <begin position="215"/>
        <end position="236"/>
    </location>
</feature>
<dbReference type="InterPro" id="IPR002781">
    <property type="entry name" value="TM_pro_TauE-like"/>
</dbReference>
<evidence type="ECO:0000313" key="7">
    <source>
        <dbReference type="Proteomes" id="UP000264589"/>
    </source>
</evidence>
<keyword evidence="2 5" id="KW-0812">Transmembrane</keyword>
<reference evidence="6 7" key="1">
    <citation type="submission" date="2018-08" db="EMBL/GenBank/DDBJ databases">
        <title>Parvularcula sp. SM1705, isolated from surface water of the South Sea China.</title>
        <authorList>
            <person name="Sun L."/>
        </authorList>
    </citation>
    <scope>NUCLEOTIDE SEQUENCE [LARGE SCALE GENOMIC DNA]</scope>
    <source>
        <strain evidence="6 7">SM1705</strain>
    </source>
</reference>
<dbReference type="Proteomes" id="UP000264589">
    <property type="component" value="Unassembled WGS sequence"/>
</dbReference>
<proteinExistence type="inferred from homology"/>
<feature type="transmembrane region" description="Helical" evidence="5">
    <location>
        <begin position="182"/>
        <end position="203"/>
    </location>
</feature>
<evidence type="ECO:0000256" key="4">
    <source>
        <dbReference type="ARBA" id="ARBA00023136"/>
    </source>
</evidence>
<evidence type="ECO:0000256" key="5">
    <source>
        <dbReference type="RuleBase" id="RU363041"/>
    </source>
</evidence>
<keyword evidence="5" id="KW-1003">Cell membrane</keyword>
<keyword evidence="7" id="KW-1185">Reference proteome</keyword>
<gene>
    <name evidence="6" type="ORF">DX908_12745</name>
</gene>
<evidence type="ECO:0000256" key="2">
    <source>
        <dbReference type="ARBA" id="ARBA00022692"/>
    </source>
</evidence>
<feature type="transmembrane region" description="Helical" evidence="5">
    <location>
        <begin position="108"/>
        <end position="126"/>
    </location>
</feature>
<dbReference type="AlphaFoldDB" id="A0A371RKS5"/>
<evidence type="ECO:0000313" key="6">
    <source>
        <dbReference type="EMBL" id="RFB06053.1"/>
    </source>
</evidence>